<dbReference type="EMBL" id="GL379909">
    <property type="protein sequence ID" value="EGT34025.1"/>
    <property type="molecule type" value="Genomic_DNA"/>
</dbReference>
<proteinExistence type="predicted"/>
<keyword evidence="1" id="KW-0812">Transmembrane</keyword>
<feature type="transmembrane region" description="Helical" evidence="1">
    <location>
        <begin position="20"/>
        <end position="38"/>
    </location>
</feature>
<evidence type="ECO:0000256" key="1">
    <source>
        <dbReference type="SAM" id="Phobius"/>
    </source>
</evidence>
<keyword evidence="3" id="KW-1185">Reference proteome</keyword>
<dbReference type="OMA" id="RINNCAT"/>
<sequence>MGMGSSEPGKDNHAHFRGAFVRPVLLVYSFLGTLGTLYTCFTEKHILMRINNCATLLLHAVIFTGVVYNTEPALRFCRKFIKIFIILYSIAFLSMPVMVSSYRASGSMTPNTQHVLFDSVGCLFKKGEHETTEQPEFDRQLDVHTKNQIFKVFTSDDMKIKVNKLFDQPEEKKYILAMVESEKFQDMINNRFSSADGYLTNIVFDRMLLEIKNYEMFKLGMLSGYGMELACLLTIGLIYMEYSLVKRLWIHSLTIMPKEDVYQYY</sequence>
<keyword evidence="1" id="KW-1133">Transmembrane helix</keyword>
<accession>G0NMC5</accession>
<keyword evidence="1" id="KW-0472">Membrane</keyword>
<dbReference type="FunCoup" id="G0NMC5">
    <property type="interactions" value="1049"/>
</dbReference>
<dbReference type="eggNOG" id="ENOG502THVB">
    <property type="taxonomic scope" value="Eukaryota"/>
</dbReference>
<dbReference type="PANTHER" id="PTHR35013:SF1">
    <property type="entry name" value="PBPE DOMAIN-CONTAINING PROTEIN"/>
    <property type="match status" value="1"/>
</dbReference>
<dbReference type="HOGENOM" id="CLU_1095145_0_0_1"/>
<dbReference type="PANTHER" id="PTHR35013">
    <property type="entry name" value="PROTEIN CBG22618-RELATED"/>
    <property type="match status" value="1"/>
</dbReference>
<feature type="transmembrane region" description="Helical" evidence="1">
    <location>
        <begin position="216"/>
        <end position="239"/>
    </location>
</feature>
<evidence type="ECO:0000313" key="2">
    <source>
        <dbReference type="EMBL" id="EGT34025.1"/>
    </source>
</evidence>
<evidence type="ECO:0000313" key="3">
    <source>
        <dbReference type="Proteomes" id="UP000008068"/>
    </source>
</evidence>
<gene>
    <name evidence="2" type="ORF">CAEBREN_10905</name>
</gene>
<dbReference type="OrthoDB" id="5778021at2759"/>
<dbReference type="AlphaFoldDB" id="G0NMC5"/>
<dbReference type="Proteomes" id="UP000008068">
    <property type="component" value="Unassembled WGS sequence"/>
</dbReference>
<reference evidence="3" key="1">
    <citation type="submission" date="2011-07" db="EMBL/GenBank/DDBJ databases">
        <authorList>
            <consortium name="Caenorhabditis brenneri Sequencing and Analysis Consortium"/>
            <person name="Wilson R.K."/>
        </authorList>
    </citation>
    <scope>NUCLEOTIDE SEQUENCE [LARGE SCALE GENOMIC DNA]</scope>
    <source>
        <strain evidence="3">PB2801</strain>
    </source>
</reference>
<protein>
    <submittedName>
        <fullName evidence="2">Uncharacterized protein</fullName>
    </submittedName>
</protein>
<organism evidence="3">
    <name type="scientific">Caenorhabditis brenneri</name>
    <name type="common">Nematode worm</name>
    <dbReference type="NCBI Taxonomy" id="135651"/>
    <lineage>
        <taxon>Eukaryota</taxon>
        <taxon>Metazoa</taxon>
        <taxon>Ecdysozoa</taxon>
        <taxon>Nematoda</taxon>
        <taxon>Chromadorea</taxon>
        <taxon>Rhabditida</taxon>
        <taxon>Rhabditina</taxon>
        <taxon>Rhabditomorpha</taxon>
        <taxon>Rhabditoidea</taxon>
        <taxon>Rhabditidae</taxon>
        <taxon>Peloderinae</taxon>
        <taxon>Caenorhabditis</taxon>
    </lineage>
</organism>
<dbReference type="InterPro" id="IPR024483">
    <property type="entry name" value="Glam1"/>
</dbReference>
<name>G0NMC5_CAEBE</name>
<dbReference type="InParanoid" id="G0NMC5"/>
<dbReference type="Pfam" id="PF10912">
    <property type="entry name" value="Glam1"/>
    <property type="match status" value="2"/>
</dbReference>
<feature type="transmembrane region" description="Helical" evidence="1">
    <location>
        <begin position="80"/>
        <end position="99"/>
    </location>
</feature>
<feature type="transmembrane region" description="Helical" evidence="1">
    <location>
        <begin position="50"/>
        <end position="68"/>
    </location>
</feature>